<keyword evidence="1" id="KW-0732">Signal</keyword>
<evidence type="ECO:0000256" key="1">
    <source>
        <dbReference type="SAM" id="SignalP"/>
    </source>
</evidence>
<sequence>MKSRFARIAVTGLMLTMSAVPLQLLTSSTAFAQASGTAAMTNADVVKLSKLGFGSDVIKAKIDGASAVNFKLEVDDLVNLKSAGVSQDVISEMLKRANGGAAAGSGTPPMGAMMGNPNDVTMVTTDGGNLHLRGISGTISTTNAFVTVLEHYNFPGVAAATRTHDARPSFIVNSPDQPKGRIYIVSVEVDSHDQDRSLKLGNSRFWGGMKNVGAPDKDNQIAYDAVAVGNSNQWKLTPTKDLKPGEYGLYMGELFDFGVDR</sequence>
<keyword evidence="3" id="KW-1185">Reference proteome</keyword>
<dbReference type="Proteomes" id="UP000620046">
    <property type="component" value="Unassembled WGS sequence"/>
</dbReference>
<dbReference type="EMBL" id="BMJA01000001">
    <property type="protein sequence ID" value="GGA29167.1"/>
    <property type="molecule type" value="Genomic_DNA"/>
</dbReference>
<organism evidence="2 3">
    <name type="scientific">Dyella nitratireducens</name>
    <dbReference type="NCBI Taxonomy" id="1849580"/>
    <lineage>
        <taxon>Bacteria</taxon>
        <taxon>Pseudomonadati</taxon>
        <taxon>Pseudomonadota</taxon>
        <taxon>Gammaproteobacteria</taxon>
        <taxon>Lysobacterales</taxon>
        <taxon>Rhodanobacteraceae</taxon>
        <taxon>Dyella</taxon>
    </lineage>
</organism>
<proteinExistence type="predicted"/>
<name>A0ABQ1FU78_9GAMM</name>
<reference evidence="3" key="1">
    <citation type="journal article" date="2019" name="Int. J. Syst. Evol. Microbiol.">
        <title>The Global Catalogue of Microorganisms (GCM) 10K type strain sequencing project: providing services to taxonomists for standard genome sequencing and annotation.</title>
        <authorList>
            <consortium name="The Broad Institute Genomics Platform"/>
            <consortium name="The Broad Institute Genome Sequencing Center for Infectious Disease"/>
            <person name="Wu L."/>
            <person name="Ma J."/>
        </authorList>
    </citation>
    <scope>NUCLEOTIDE SEQUENCE [LARGE SCALE GENOMIC DNA]</scope>
    <source>
        <strain evidence="3">CGMCC 1.15439</strain>
    </source>
</reference>
<evidence type="ECO:0000313" key="3">
    <source>
        <dbReference type="Proteomes" id="UP000620046"/>
    </source>
</evidence>
<accession>A0ABQ1FU78</accession>
<protein>
    <submittedName>
        <fullName evidence="2">Uncharacterized protein</fullName>
    </submittedName>
</protein>
<evidence type="ECO:0000313" key="2">
    <source>
        <dbReference type="EMBL" id="GGA29167.1"/>
    </source>
</evidence>
<comment type="caution">
    <text evidence="2">The sequence shown here is derived from an EMBL/GenBank/DDBJ whole genome shotgun (WGS) entry which is preliminary data.</text>
</comment>
<gene>
    <name evidence="2" type="ORF">GCM10010981_17550</name>
</gene>
<feature type="signal peptide" evidence="1">
    <location>
        <begin position="1"/>
        <end position="32"/>
    </location>
</feature>
<feature type="chain" id="PRO_5045871125" evidence="1">
    <location>
        <begin position="33"/>
        <end position="261"/>
    </location>
</feature>